<evidence type="ECO:0000313" key="2">
    <source>
        <dbReference type="Proteomes" id="UP000460157"/>
    </source>
</evidence>
<accession>A0A7K1UH78</accession>
<name>A0A7K1UH78_9MICC</name>
<proteinExistence type="predicted"/>
<dbReference type="OrthoDB" id="2666787at2"/>
<dbReference type="Proteomes" id="UP000460157">
    <property type="component" value="Unassembled WGS sequence"/>
</dbReference>
<evidence type="ECO:0000313" key="1">
    <source>
        <dbReference type="EMBL" id="MVT25754.1"/>
    </source>
</evidence>
<dbReference type="Gene3D" id="3.40.50.720">
    <property type="entry name" value="NAD(P)-binding Rossmann-like Domain"/>
    <property type="match status" value="1"/>
</dbReference>
<dbReference type="EMBL" id="WRPM01000032">
    <property type="protein sequence ID" value="MVT25754.1"/>
    <property type="molecule type" value="Genomic_DNA"/>
</dbReference>
<dbReference type="RefSeq" id="WP_157322006.1">
    <property type="nucleotide sequence ID" value="NZ_BMFX01000019.1"/>
</dbReference>
<organism evidence="1 2">
    <name type="scientific">Nesterenkonia alkaliphila</name>
    <dbReference type="NCBI Taxonomy" id="1463631"/>
    <lineage>
        <taxon>Bacteria</taxon>
        <taxon>Bacillati</taxon>
        <taxon>Actinomycetota</taxon>
        <taxon>Actinomycetes</taxon>
        <taxon>Micrococcales</taxon>
        <taxon>Micrococcaceae</taxon>
        <taxon>Nesterenkonia</taxon>
    </lineage>
</organism>
<gene>
    <name evidence="1" type="ORF">GNZ21_05155</name>
</gene>
<evidence type="ECO:0008006" key="3">
    <source>
        <dbReference type="Google" id="ProtNLM"/>
    </source>
</evidence>
<comment type="caution">
    <text evidence="1">The sequence shown here is derived from an EMBL/GenBank/DDBJ whole genome shotgun (WGS) entry which is preliminary data.</text>
</comment>
<reference evidence="1 2" key="1">
    <citation type="submission" date="2019-12" db="EMBL/GenBank/DDBJ databases">
        <title>Nesterenkonia muleiensis sp. nov., a novel actinobacterium isolated from sap of Populus euphratica.</title>
        <authorList>
            <person name="Wang R."/>
        </authorList>
    </citation>
    <scope>NUCLEOTIDE SEQUENCE [LARGE SCALE GENOMIC DNA]</scope>
    <source>
        <strain evidence="1 2">F10</strain>
    </source>
</reference>
<dbReference type="InterPro" id="IPR036291">
    <property type="entry name" value="NAD(P)-bd_dom_sf"/>
</dbReference>
<keyword evidence="2" id="KW-1185">Reference proteome</keyword>
<dbReference type="SUPFAM" id="SSF51735">
    <property type="entry name" value="NAD(P)-binding Rossmann-fold domains"/>
    <property type="match status" value="1"/>
</dbReference>
<dbReference type="AlphaFoldDB" id="A0A7K1UH78"/>
<protein>
    <recommendedName>
        <fullName evidence="3">Saccharopine dehydrogenase</fullName>
    </recommendedName>
</protein>
<sequence length="330" mass="35805">MKRVLVIRAAGALGAEICSALDAVDAVEVVTASRAKADTAVDVASAESIYLAVQQIDVVVVAAPQRDPVVQRVCAERAIPCVDVSPHGQLLRQVQNELQGITVPSVLMCGFFPGLSGILAAHVVQELEFVDEVSVALLQSANAKVGPTGVKDMLRKISEPVSTREGGLPGFRYKKQMRFGNQKRTVRRIHYDEQEFLTERLGVSEIGYYTAWSSPALTAVIAEMKRLGVLALLARSSLQIAPKHNPRKPQNASLMVEAKSLAASEGETGTRTIRVEACSDYGATALVTACVVRYMVNHQADLAGVLLPMDFMRLEDMAWAFGKDRMSLWQ</sequence>